<comment type="caution">
    <text evidence="2">The sequence shown here is derived from an EMBL/GenBank/DDBJ whole genome shotgun (WGS) entry which is preliminary data.</text>
</comment>
<proteinExistence type="predicted"/>
<evidence type="ECO:0000256" key="1">
    <source>
        <dbReference type="SAM" id="MobiDB-lite"/>
    </source>
</evidence>
<keyword evidence="3" id="KW-1185">Reference proteome</keyword>
<evidence type="ECO:0000313" key="3">
    <source>
        <dbReference type="Proteomes" id="UP001630127"/>
    </source>
</evidence>
<feature type="region of interest" description="Disordered" evidence="1">
    <location>
        <begin position="114"/>
        <end position="136"/>
    </location>
</feature>
<gene>
    <name evidence="2" type="ORF">ACH5RR_001510</name>
</gene>
<feature type="compositionally biased region" description="Polar residues" evidence="1">
    <location>
        <begin position="116"/>
        <end position="125"/>
    </location>
</feature>
<evidence type="ECO:0000313" key="2">
    <source>
        <dbReference type="EMBL" id="KAL3538144.1"/>
    </source>
</evidence>
<dbReference type="Proteomes" id="UP001630127">
    <property type="component" value="Unassembled WGS sequence"/>
</dbReference>
<protein>
    <submittedName>
        <fullName evidence="2">Uncharacterized protein</fullName>
    </submittedName>
</protein>
<reference evidence="2 3" key="1">
    <citation type="submission" date="2024-11" db="EMBL/GenBank/DDBJ databases">
        <title>A near-complete genome assembly of Cinchona calisaya.</title>
        <authorList>
            <person name="Lian D.C."/>
            <person name="Zhao X.W."/>
            <person name="Wei L."/>
        </authorList>
    </citation>
    <scope>NUCLEOTIDE SEQUENCE [LARGE SCALE GENOMIC DNA]</scope>
    <source>
        <tissue evidence="2">Nenye</tissue>
    </source>
</reference>
<feature type="compositionally biased region" description="Polar residues" evidence="1">
    <location>
        <begin position="1"/>
        <end position="11"/>
    </location>
</feature>
<name>A0ABD3B4U8_9GENT</name>
<dbReference type="EMBL" id="JBJUIK010000001">
    <property type="protein sequence ID" value="KAL3538144.1"/>
    <property type="molecule type" value="Genomic_DNA"/>
</dbReference>
<feature type="region of interest" description="Disordered" evidence="1">
    <location>
        <begin position="1"/>
        <end position="40"/>
    </location>
</feature>
<accession>A0ABD3B4U8</accession>
<sequence>MSGKEGSSTAPVQVDGRGHNTRGYWWRKDEARPVDGGGGDRRYLLEEGNLEREWLVQAYLGIQGHNPSPNVVGGQTQANAANVQTNVQVQFQDGKSGIKKRGKPPKINVTRKKSNFTESSSNPVTNIEGHDGFNNTILDHNEASQTSKSVTLNAGATVDKQSISSSFSMF</sequence>
<feature type="compositionally biased region" description="Basic and acidic residues" evidence="1">
    <location>
        <begin position="26"/>
        <end position="40"/>
    </location>
</feature>
<dbReference type="AlphaFoldDB" id="A0ABD3B4U8"/>
<organism evidence="2 3">
    <name type="scientific">Cinchona calisaya</name>
    <dbReference type="NCBI Taxonomy" id="153742"/>
    <lineage>
        <taxon>Eukaryota</taxon>
        <taxon>Viridiplantae</taxon>
        <taxon>Streptophyta</taxon>
        <taxon>Embryophyta</taxon>
        <taxon>Tracheophyta</taxon>
        <taxon>Spermatophyta</taxon>
        <taxon>Magnoliopsida</taxon>
        <taxon>eudicotyledons</taxon>
        <taxon>Gunneridae</taxon>
        <taxon>Pentapetalae</taxon>
        <taxon>asterids</taxon>
        <taxon>lamiids</taxon>
        <taxon>Gentianales</taxon>
        <taxon>Rubiaceae</taxon>
        <taxon>Cinchonoideae</taxon>
        <taxon>Cinchoneae</taxon>
        <taxon>Cinchona</taxon>
    </lineage>
</organism>